<feature type="transmembrane region" description="Helical" evidence="2">
    <location>
        <begin position="20"/>
        <end position="41"/>
    </location>
</feature>
<keyword evidence="2" id="KW-1133">Transmembrane helix</keyword>
<name>A0A846QTP7_9FLAO</name>
<evidence type="ECO:0000256" key="2">
    <source>
        <dbReference type="SAM" id="Phobius"/>
    </source>
</evidence>
<keyword evidence="2" id="KW-0472">Membrane</keyword>
<sequence>MITGISGVADGQGLAGSATILFYGIVIGFAALVASFFAGHYLAQKLIVKMNKVLLLVLAIAFGIFTYRFLTMEKQDSNNPVEPSPVTKTMDSDKE</sequence>
<evidence type="ECO:0000313" key="4">
    <source>
        <dbReference type="Proteomes" id="UP000590442"/>
    </source>
</evidence>
<evidence type="ECO:0000313" key="3">
    <source>
        <dbReference type="EMBL" id="NJB69713.1"/>
    </source>
</evidence>
<gene>
    <name evidence="3" type="ORF">GGR42_000175</name>
</gene>
<dbReference type="EMBL" id="JAATJJ010000001">
    <property type="protein sequence ID" value="NJB69713.1"/>
    <property type="molecule type" value="Genomic_DNA"/>
</dbReference>
<reference evidence="3 4" key="1">
    <citation type="submission" date="2020-03" db="EMBL/GenBank/DDBJ databases">
        <title>Genomic Encyclopedia of Type Strains, Phase IV (KMG-IV): sequencing the most valuable type-strain genomes for metagenomic binning, comparative biology and taxonomic classification.</title>
        <authorList>
            <person name="Goeker M."/>
        </authorList>
    </citation>
    <scope>NUCLEOTIDE SEQUENCE [LARGE SCALE GENOMIC DNA]</scope>
    <source>
        <strain evidence="3 4">DSM 29762</strain>
    </source>
</reference>
<keyword evidence="2" id="KW-0812">Transmembrane</keyword>
<evidence type="ECO:0000256" key="1">
    <source>
        <dbReference type="SAM" id="MobiDB-lite"/>
    </source>
</evidence>
<accession>A0A846QTP7</accession>
<proteinExistence type="predicted"/>
<feature type="transmembrane region" description="Helical" evidence="2">
    <location>
        <begin position="53"/>
        <end position="70"/>
    </location>
</feature>
<organism evidence="3 4">
    <name type="scientific">Saonia flava</name>
    <dbReference type="NCBI Taxonomy" id="523696"/>
    <lineage>
        <taxon>Bacteria</taxon>
        <taxon>Pseudomonadati</taxon>
        <taxon>Bacteroidota</taxon>
        <taxon>Flavobacteriia</taxon>
        <taxon>Flavobacteriales</taxon>
        <taxon>Flavobacteriaceae</taxon>
        <taxon>Saonia</taxon>
    </lineage>
</organism>
<dbReference type="Proteomes" id="UP000590442">
    <property type="component" value="Unassembled WGS sequence"/>
</dbReference>
<feature type="region of interest" description="Disordered" evidence="1">
    <location>
        <begin position="75"/>
        <end position="95"/>
    </location>
</feature>
<feature type="compositionally biased region" description="Polar residues" evidence="1">
    <location>
        <begin position="77"/>
        <end position="89"/>
    </location>
</feature>
<comment type="caution">
    <text evidence="3">The sequence shown here is derived from an EMBL/GenBank/DDBJ whole genome shotgun (WGS) entry which is preliminary data.</text>
</comment>
<keyword evidence="4" id="KW-1185">Reference proteome</keyword>
<protein>
    <submittedName>
        <fullName evidence="3">Uncharacterized protein YneF (UPF0154 family)</fullName>
    </submittedName>
</protein>
<dbReference type="AlphaFoldDB" id="A0A846QTP7"/>